<comment type="subcellular location">
    <subcellularLocation>
        <location evidence="1">Membrane</location>
    </subcellularLocation>
</comment>
<dbReference type="Pfam" id="PF00990">
    <property type="entry name" value="GGDEF"/>
    <property type="match status" value="1"/>
</dbReference>
<dbReference type="NCBIfam" id="TIGR00229">
    <property type="entry name" value="sensory_box"/>
    <property type="match status" value="1"/>
</dbReference>
<sequence length="644" mass="69276">MPSAFRISSLPLLACALVLALTAFAWQRQHALSGQVLRAGFDTQSEQATAQLQWRLQASAQLLSSIQGLYASSTEVSRAELASFFAQQQAHASFAGLRKVSLALLVLPEQREAFVDSQRQAGITDFAISPGGTRALYAPISQIVSTDSAAQTDLGRDPLADPEQQQVLTLARDRGEAVLSGKLRLSAANGSAEGFIIASPIFARGKAHGSIDERRSNILGWAIASFSTDGWMQNAFGEKGPALDLTLFDGKEDTDSSRLYQSDTQTGRTAPAQALFSTEQALTLGAQTWTLRLSSPADYATRHSKDNSAFIALLGGALALAVLFLCQYLSTSQKLASAAAEKAAEALHEAEERWRFALEGAGDGVWDWNVQSSTIHFSPRCDVILGVPSKGASSAIIHPEDEAPEKAAMQACLEGKSSQYVSEHRMQGEDGQWRWIAARGMVLARNKNGEASRMIGTVTDITERKTAADRLNNMAQHDAITGLPNRTLFFDLLQQGLHLAKRHKEALALMYVDLDYFKSVNDNFGKDVANKLLREVADTLGATVRDSDTVAHFGGDDFVVLLPTLASEADAGLVAEKIRAALDREFSIYGRQISITASIGVALFPQHARSAEALINSAARAVLQSRKSGRNSVCFSLTSDSTGA</sequence>
<feature type="domain" description="CHASE" evidence="8">
    <location>
        <begin position="72"/>
        <end position="292"/>
    </location>
</feature>
<accession>A0ABV2TNX4</accession>
<dbReference type="InterPro" id="IPR052155">
    <property type="entry name" value="Biofilm_reg_signaling"/>
</dbReference>
<dbReference type="InterPro" id="IPR000014">
    <property type="entry name" value="PAS"/>
</dbReference>
<dbReference type="RefSeq" id="WP_354602095.1">
    <property type="nucleotide sequence ID" value="NZ_JBEWZI010000020.1"/>
</dbReference>
<evidence type="ECO:0000313" key="10">
    <source>
        <dbReference type="EMBL" id="MET7015636.1"/>
    </source>
</evidence>
<evidence type="ECO:0000259" key="8">
    <source>
        <dbReference type="PROSITE" id="PS50839"/>
    </source>
</evidence>
<evidence type="ECO:0000256" key="3">
    <source>
        <dbReference type="ARBA" id="ARBA00022989"/>
    </source>
</evidence>
<dbReference type="SMART" id="SM01079">
    <property type="entry name" value="CHASE"/>
    <property type="match status" value="1"/>
</dbReference>
<evidence type="ECO:0000256" key="4">
    <source>
        <dbReference type="ARBA" id="ARBA00023136"/>
    </source>
</evidence>
<dbReference type="Gene3D" id="3.30.70.270">
    <property type="match status" value="1"/>
</dbReference>
<feature type="chain" id="PRO_5045414644" evidence="6">
    <location>
        <begin position="26"/>
        <end position="644"/>
    </location>
</feature>
<keyword evidence="11" id="KW-1185">Reference proteome</keyword>
<keyword evidence="3 5" id="KW-1133">Transmembrane helix</keyword>
<dbReference type="SUPFAM" id="SSF55073">
    <property type="entry name" value="Nucleotide cyclase"/>
    <property type="match status" value="1"/>
</dbReference>
<dbReference type="NCBIfam" id="TIGR00254">
    <property type="entry name" value="GGDEF"/>
    <property type="match status" value="1"/>
</dbReference>
<dbReference type="PANTHER" id="PTHR44757:SF2">
    <property type="entry name" value="BIOFILM ARCHITECTURE MAINTENANCE PROTEIN MBAA"/>
    <property type="match status" value="1"/>
</dbReference>
<dbReference type="SMART" id="SM00267">
    <property type="entry name" value="GGDEF"/>
    <property type="match status" value="1"/>
</dbReference>
<proteinExistence type="predicted"/>
<keyword evidence="2 5" id="KW-0812">Transmembrane</keyword>
<dbReference type="Pfam" id="PF08447">
    <property type="entry name" value="PAS_3"/>
    <property type="match status" value="1"/>
</dbReference>
<evidence type="ECO:0000256" key="2">
    <source>
        <dbReference type="ARBA" id="ARBA00022692"/>
    </source>
</evidence>
<protein>
    <submittedName>
        <fullName evidence="10">GGDEF domain-containing protein</fullName>
    </submittedName>
</protein>
<dbReference type="PANTHER" id="PTHR44757">
    <property type="entry name" value="DIGUANYLATE CYCLASE DGCP"/>
    <property type="match status" value="1"/>
</dbReference>
<dbReference type="Pfam" id="PF03924">
    <property type="entry name" value="CHASE"/>
    <property type="match status" value="1"/>
</dbReference>
<dbReference type="CDD" id="cd01949">
    <property type="entry name" value="GGDEF"/>
    <property type="match status" value="1"/>
</dbReference>
<dbReference type="InterPro" id="IPR000700">
    <property type="entry name" value="PAS-assoc_C"/>
</dbReference>
<dbReference type="InterPro" id="IPR006189">
    <property type="entry name" value="CHASE_dom"/>
</dbReference>
<dbReference type="InterPro" id="IPR043128">
    <property type="entry name" value="Rev_trsase/Diguanyl_cyclase"/>
</dbReference>
<dbReference type="PROSITE" id="PS50887">
    <property type="entry name" value="GGDEF"/>
    <property type="match status" value="1"/>
</dbReference>
<feature type="domain" description="PAC" evidence="7">
    <location>
        <begin position="420"/>
        <end position="473"/>
    </location>
</feature>
<dbReference type="InterPro" id="IPR042240">
    <property type="entry name" value="CHASE_sf"/>
</dbReference>
<evidence type="ECO:0000259" key="9">
    <source>
        <dbReference type="PROSITE" id="PS50887"/>
    </source>
</evidence>
<dbReference type="CDD" id="cd00130">
    <property type="entry name" value="PAS"/>
    <property type="match status" value="1"/>
</dbReference>
<evidence type="ECO:0000256" key="1">
    <source>
        <dbReference type="ARBA" id="ARBA00004370"/>
    </source>
</evidence>
<dbReference type="InterPro" id="IPR001610">
    <property type="entry name" value="PAC"/>
</dbReference>
<dbReference type="Gene3D" id="3.30.450.20">
    <property type="entry name" value="PAS domain"/>
    <property type="match status" value="1"/>
</dbReference>
<dbReference type="Gene3D" id="3.30.450.350">
    <property type="entry name" value="CHASE domain"/>
    <property type="match status" value="1"/>
</dbReference>
<evidence type="ECO:0000256" key="6">
    <source>
        <dbReference type="SAM" id="SignalP"/>
    </source>
</evidence>
<organism evidence="10 11">
    <name type="scientific">Uliginosibacterium flavum</name>
    <dbReference type="NCBI Taxonomy" id="1396831"/>
    <lineage>
        <taxon>Bacteria</taxon>
        <taxon>Pseudomonadati</taxon>
        <taxon>Pseudomonadota</taxon>
        <taxon>Betaproteobacteria</taxon>
        <taxon>Rhodocyclales</taxon>
        <taxon>Zoogloeaceae</taxon>
        <taxon>Uliginosibacterium</taxon>
    </lineage>
</organism>
<feature type="transmembrane region" description="Helical" evidence="5">
    <location>
        <begin position="309"/>
        <end position="329"/>
    </location>
</feature>
<dbReference type="InterPro" id="IPR013655">
    <property type="entry name" value="PAS_fold_3"/>
</dbReference>
<dbReference type="EMBL" id="JBEWZI010000020">
    <property type="protein sequence ID" value="MET7015636.1"/>
    <property type="molecule type" value="Genomic_DNA"/>
</dbReference>
<dbReference type="SMART" id="SM00086">
    <property type="entry name" value="PAC"/>
    <property type="match status" value="1"/>
</dbReference>
<feature type="domain" description="GGDEF" evidence="9">
    <location>
        <begin position="505"/>
        <end position="638"/>
    </location>
</feature>
<evidence type="ECO:0000256" key="5">
    <source>
        <dbReference type="SAM" id="Phobius"/>
    </source>
</evidence>
<dbReference type="Proteomes" id="UP001549691">
    <property type="component" value="Unassembled WGS sequence"/>
</dbReference>
<dbReference type="InterPro" id="IPR029787">
    <property type="entry name" value="Nucleotide_cyclase"/>
</dbReference>
<dbReference type="SUPFAM" id="SSF55785">
    <property type="entry name" value="PYP-like sensor domain (PAS domain)"/>
    <property type="match status" value="1"/>
</dbReference>
<feature type="signal peptide" evidence="6">
    <location>
        <begin position="1"/>
        <end position="25"/>
    </location>
</feature>
<evidence type="ECO:0000313" key="11">
    <source>
        <dbReference type="Proteomes" id="UP001549691"/>
    </source>
</evidence>
<dbReference type="PROSITE" id="PS50113">
    <property type="entry name" value="PAC"/>
    <property type="match status" value="1"/>
</dbReference>
<name>A0ABV2TNX4_9RHOO</name>
<comment type="caution">
    <text evidence="10">The sequence shown here is derived from an EMBL/GenBank/DDBJ whole genome shotgun (WGS) entry which is preliminary data.</text>
</comment>
<dbReference type="InterPro" id="IPR035965">
    <property type="entry name" value="PAS-like_dom_sf"/>
</dbReference>
<dbReference type="PROSITE" id="PS50839">
    <property type="entry name" value="CHASE"/>
    <property type="match status" value="1"/>
</dbReference>
<dbReference type="InterPro" id="IPR000160">
    <property type="entry name" value="GGDEF_dom"/>
</dbReference>
<evidence type="ECO:0000259" key="7">
    <source>
        <dbReference type="PROSITE" id="PS50113"/>
    </source>
</evidence>
<keyword evidence="4 5" id="KW-0472">Membrane</keyword>
<reference evidence="10 11" key="1">
    <citation type="submission" date="2024-07" db="EMBL/GenBank/DDBJ databases">
        <title>Uliginosibacterium flavum JJ3220;KACC:17644.</title>
        <authorList>
            <person name="Kim M.K."/>
        </authorList>
    </citation>
    <scope>NUCLEOTIDE SEQUENCE [LARGE SCALE GENOMIC DNA]</scope>
    <source>
        <strain evidence="10 11">KACC:17644</strain>
    </source>
</reference>
<keyword evidence="6" id="KW-0732">Signal</keyword>
<gene>
    <name evidence="10" type="ORF">ABXR19_15710</name>
</gene>